<sequence length="45" mass="5023">MDYILDLYQRGDLTLREIAELLNLTLSEALELVGERVGGNVSAEE</sequence>
<keyword evidence="2" id="KW-1185">Reference proteome</keyword>
<dbReference type="Proteomes" id="UP001492541">
    <property type="component" value="Chromosome"/>
</dbReference>
<accession>A0ABZ3H0B6</accession>
<name>A0ABZ3H0B6_GEOAI</name>
<gene>
    <name evidence="1" type="ORF">LPQ35_07190</name>
</gene>
<dbReference type="RefSeq" id="WP_193808198.1">
    <property type="nucleotide sequence ID" value="NZ_CP087714.1"/>
</dbReference>
<evidence type="ECO:0000313" key="2">
    <source>
        <dbReference type="Proteomes" id="UP001492541"/>
    </source>
</evidence>
<dbReference type="EMBL" id="CP087714">
    <property type="protein sequence ID" value="XAT63040.1"/>
    <property type="molecule type" value="Genomic_DNA"/>
</dbReference>
<proteinExistence type="predicted"/>
<protein>
    <submittedName>
        <fullName evidence="1">Uncharacterized protein</fullName>
    </submittedName>
</protein>
<organism evidence="1 2">
    <name type="scientific">Geoglobus acetivorans</name>
    <dbReference type="NCBI Taxonomy" id="565033"/>
    <lineage>
        <taxon>Archaea</taxon>
        <taxon>Methanobacteriati</taxon>
        <taxon>Methanobacteriota</taxon>
        <taxon>Archaeoglobi</taxon>
        <taxon>Archaeoglobales</taxon>
        <taxon>Archaeoglobaceae</taxon>
        <taxon>Geoglobus</taxon>
    </lineage>
</organism>
<reference evidence="1 2" key="1">
    <citation type="submission" date="2021-11" db="EMBL/GenBank/DDBJ databases">
        <title>Whole genome of Geoglobus acetivorans.</title>
        <authorList>
            <person name="Liu D."/>
        </authorList>
    </citation>
    <scope>NUCLEOTIDE SEQUENCE [LARGE SCALE GENOMIC DNA]</scope>
    <source>
        <strain evidence="1 2">SBH6</strain>
    </source>
</reference>
<evidence type="ECO:0000313" key="1">
    <source>
        <dbReference type="EMBL" id="XAT63040.1"/>
    </source>
</evidence>
<dbReference type="GeneID" id="90449461"/>